<reference evidence="1" key="1">
    <citation type="submission" date="2022-04" db="EMBL/GenBank/DDBJ databases">
        <authorList>
            <person name="Ren T."/>
        </authorList>
    </citation>
    <scope>NUCLEOTIDE SEQUENCE</scope>
    <source>
        <strain evidence="1">F63249</strain>
    </source>
</reference>
<accession>A0ABT0HBQ4</accession>
<gene>
    <name evidence="1" type="ORF">MUY34_14130</name>
</gene>
<protein>
    <submittedName>
        <fullName evidence="1">DUF4837 family protein</fullName>
    </submittedName>
</protein>
<dbReference type="RefSeq" id="WP_248413602.1">
    <property type="nucleotide sequence ID" value="NZ_JALPQF010000015.1"/>
</dbReference>
<name>A0ABT0HBQ4_9FLAO</name>
<keyword evidence="2" id="KW-1185">Reference proteome</keyword>
<evidence type="ECO:0000313" key="2">
    <source>
        <dbReference type="Proteomes" id="UP001203687"/>
    </source>
</evidence>
<dbReference type="InterPro" id="IPR032286">
    <property type="entry name" value="DUF4837"/>
</dbReference>
<proteinExistence type="predicted"/>
<evidence type="ECO:0000313" key="1">
    <source>
        <dbReference type="EMBL" id="MCK8481766.1"/>
    </source>
</evidence>
<sequence>MIKNSLTLLLIITLFFSCNDKKEQRYVSASSGNINSIVVVADNLLWENKVGDVVRDVLAAPVEGLSNEEAQFTMSQMPPAVFTGFAKKNRTVLKIEKGKEAATKIATDAYARPQTMVVISGQTNAEIIDQINANAEKIIDAFKKTEVTERQRRTSKSLFDDSKLKEALGVSLQFPSAYRIAKAEDDFFWIRRDIETGNVDLMVYDVPFSAIRKGDSAVVDVVRVRDSVGKIHIEGALEGTYMSTEPAFTPFINEVIVDNKASYETRGLWDLKNAYMSGPFINYAIEDKVNNRYVIVEGYVFAPSIAKRDYIFELESIIKSIAIQ</sequence>
<dbReference type="Proteomes" id="UP001203687">
    <property type="component" value="Unassembled WGS sequence"/>
</dbReference>
<comment type="caution">
    <text evidence="1">The sequence shown here is derived from an EMBL/GenBank/DDBJ whole genome shotgun (WGS) entry which is preliminary data.</text>
</comment>
<organism evidence="1 2">
    <name type="scientific">Psychroserpens algicola</name>
    <dbReference type="NCBI Taxonomy" id="1719034"/>
    <lineage>
        <taxon>Bacteria</taxon>
        <taxon>Pseudomonadati</taxon>
        <taxon>Bacteroidota</taxon>
        <taxon>Flavobacteriia</taxon>
        <taxon>Flavobacteriales</taxon>
        <taxon>Flavobacteriaceae</taxon>
        <taxon>Psychroserpens</taxon>
    </lineage>
</organism>
<dbReference type="PROSITE" id="PS51257">
    <property type="entry name" value="PROKAR_LIPOPROTEIN"/>
    <property type="match status" value="1"/>
</dbReference>
<dbReference type="EMBL" id="JALPQF010000015">
    <property type="protein sequence ID" value="MCK8481766.1"/>
    <property type="molecule type" value="Genomic_DNA"/>
</dbReference>
<dbReference type="Pfam" id="PF16125">
    <property type="entry name" value="DUF4837"/>
    <property type="match status" value="1"/>
</dbReference>